<sequence length="92" mass="10655">MVTYHQGHPNQCQDPSKALVIFFYLYKNGELKDHKKIKQILEAILQEIVCRGTKSLEKLHSYFGIVGYDNSDFKKIEQDIINNVVGDVSRKK</sequence>
<reference evidence="2" key="1">
    <citation type="journal article" date="2006" name="PLoS Biol.">
        <title>Macronuclear genome sequence of the ciliate Tetrahymena thermophila, a model eukaryote.</title>
        <authorList>
            <person name="Eisen J.A."/>
            <person name="Coyne R.S."/>
            <person name="Wu M."/>
            <person name="Wu D."/>
            <person name="Thiagarajan M."/>
            <person name="Wortman J.R."/>
            <person name="Badger J.H."/>
            <person name="Ren Q."/>
            <person name="Amedeo P."/>
            <person name="Jones K.M."/>
            <person name="Tallon L.J."/>
            <person name="Delcher A.L."/>
            <person name="Salzberg S.L."/>
            <person name="Silva J.C."/>
            <person name="Haas B.J."/>
            <person name="Majoros W.H."/>
            <person name="Farzad M."/>
            <person name="Carlton J.M."/>
            <person name="Smith R.K. Jr."/>
            <person name="Garg J."/>
            <person name="Pearlman R.E."/>
            <person name="Karrer K.M."/>
            <person name="Sun L."/>
            <person name="Manning G."/>
            <person name="Elde N.C."/>
            <person name="Turkewitz A.P."/>
            <person name="Asai D.J."/>
            <person name="Wilkes D.E."/>
            <person name="Wang Y."/>
            <person name="Cai H."/>
            <person name="Collins K."/>
            <person name="Stewart B.A."/>
            <person name="Lee S.R."/>
            <person name="Wilamowska K."/>
            <person name="Weinberg Z."/>
            <person name="Ruzzo W.L."/>
            <person name="Wloga D."/>
            <person name="Gaertig J."/>
            <person name="Frankel J."/>
            <person name="Tsao C.-C."/>
            <person name="Gorovsky M.A."/>
            <person name="Keeling P.J."/>
            <person name="Waller R.F."/>
            <person name="Patron N.J."/>
            <person name="Cherry J.M."/>
            <person name="Stover N.A."/>
            <person name="Krieger C.J."/>
            <person name="del Toro C."/>
            <person name="Ryder H.F."/>
            <person name="Williamson S.C."/>
            <person name="Barbeau R.A."/>
            <person name="Hamilton E.P."/>
            <person name="Orias E."/>
        </authorList>
    </citation>
    <scope>NUCLEOTIDE SEQUENCE [LARGE SCALE GENOMIC DNA]</scope>
    <source>
        <strain evidence="2">SB210</strain>
    </source>
</reference>
<organism evidence="1 2">
    <name type="scientific">Tetrahymena thermophila (strain SB210)</name>
    <dbReference type="NCBI Taxonomy" id="312017"/>
    <lineage>
        <taxon>Eukaryota</taxon>
        <taxon>Sar</taxon>
        <taxon>Alveolata</taxon>
        <taxon>Ciliophora</taxon>
        <taxon>Intramacronucleata</taxon>
        <taxon>Oligohymenophorea</taxon>
        <taxon>Hymenostomatida</taxon>
        <taxon>Tetrahymenina</taxon>
        <taxon>Tetrahymenidae</taxon>
        <taxon>Tetrahymena</taxon>
    </lineage>
</organism>
<proteinExistence type="predicted"/>
<dbReference type="Proteomes" id="UP000009168">
    <property type="component" value="Unassembled WGS sequence"/>
</dbReference>
<accession>W7X935</accession>
<evidence type="ECO:0000313" key="1">
    <source>
        <dbReference type="EMBL" id="EWS75910.1"/>
    </source>
</evidence>
<name>W7X935_TETTS</name>
<protein>
    <submittedName>
        <fullName evidence="1">Zinc-binding dehydrogenase family oxidoreductase</fullName>
    </submittedName>
</protein>
<keyword evidence="2" id="KW-1185">Reference proteome</keyword>
<dbReference type="EMBL" id="GG662812">
    <property type="protein sequence ID" value="EWS75910.1"/>
    <property type="molecule type" value="Genomic_DNA"/>
</dbReference>
<dbReference type="AlphaFoldDB" id="W7X935"/>
<dbReference type="RefSeq" id="XP_012651553.1">
    <property type="nucleotide sequence ID" value="XM_012796099.1"/>
</dbReference>
<evidence type="ECO:0000313" key="2">
    <source>
        <dbReference type="Proteomes" id="UP000009168"/>
    </source>
</evidence>
<dbReference type="InParanoid" id="W7X935"/>
<dbReference type="KEGG" id="tet:TTHERM_001386090"/>
<gene>
    <name evidence="1" type="ORF">TTHERM_001386090</name>
</gene>
<dbReference type="GeneID" id="24442262"/>